<dbReference type="InterPro" id="IPR013216">
    <property type="entry name" value="Methyltransf_11"/>
</dbReference>
<keyword evidence="3" id="KW-1185">Reference proteome</keyword>
<sequence>MHRAKVQGRPVAEVIADLAADQLADPRQAIVADIGCGRGTSTRILAERLRPKRLLAIDASASMLAAARAQIRCAQLADASTAITYVRADFHRLPVANTSCTLVVAAFCLYHAPDPRLVISEIARMLSPDGIVILVTKSADSYRSLDRLVAAAEIDPHAELRPSLYETAHGGNLEALIAPSLTVVHVEHEEHRFAFTGLDHVAAYLATSPKYELPPGMVANPDTIATALRARIEDGTVAATSTITYLIATRGDMP</sequence>
<dbReference type="EC" id="2.1.1.-" evidence="2"/>
<comment type="caution">
    <text evidence="2">The sequence shown here is derived from an EMBL/GenBank/DDBJ whole genome shotgun (WGS) entry which is preliminary data.</text>
</comment>
<proteinExistence type="predicted"/>
<keyword evidence="2" id="KW-0489">Methyltransferase</keyword>
<dbReference type="PANTHER" id="PTHR43861:SF1">
    <property type="entry name" value="TRANS-ACONITATE 2-METHYLTRANSFERASE"/>
    <property type="match status" value="1"/>
</dbReference>
<dbReference type="GO" id="GO:0008168">
    <property type="term" value="F:methyltransferase activity"/>
    <property type="evidence" value="ECO:0007669"/>
    <property type="project" value="UniProtKB-KW"/>
</dbReference>
<protein>
    <submittedName>
        <fullName evidence="2">Class I SAM-dependent methyltransferase</fullName>
        <ecNumber evidence="2">2.1.1.-</ecNumber>
    </submittedName>
</protein>
<dbReference type="EMBL" id="JBHUCM010000072">
    <property type="protein sequence ID" value="MFD1547134.1"/>
    <property type="molecule type" value="Genomic_DNA"/>
</dbReference>
<dbReference type="Pfam" id="PF08241">
    <property type="entry name" value="Methyltransf_11"/>
    <property type="match status" value="1"/>
</dbReference>
<evidence type="ECO:0000313" key="3">
    <source>
        <dbReference type="Proteomes" id="UP001597097"/>
    </source>
</evidence>
<name>A0ABW4GXL2_9ACTN</name>
<organism evidence="2 3">
    <name type="scientific">Nonomuraea guangzhouensis</name>
    <dbReference type="NCBI Taxonomy" id="1291555"/>
    <lineage>
        <taxon>Bacteria</taxon>
        <taxon>Bacillati</taxon>
        <taxon>Actinomycetota</taxon>
        <taxon>Actinomycetes</taxon>
        <taxon>Streptosporangiales</taxon>
        <taxon>Streptosporangiaceae</taxon>
        <taxon>Nonomuraea</taxon>
    </lineage>
</organism>
<keyword evidence="2" id="KW-0808">Transferase</keyword>
<gene>
    <name evidence="2" type="ORF">ACFSJ0_59555</name>
</gene>
<dbReference type="Proteomes" id="UP001597097">
    <property type="component" value="Unassembled WGS sequence"/>
</dbReference>
<evidence type="ECO:0000259" key="1">
    <source>
        <dbReference type="Pfam" id="PF08241"/>
    </source>
</evidence>
<dbReference type="RefSeq" id="WP_219532502.1">
    <property type="nucleotide sequence ID" value="NZ_JAHKRM010000014.1"/>
</dbReference>
<reference evidence="3" key="1">
    <citation type="journal article" date="2019" name="Int. J. Syst. Evol. Microbiol.">
        <title>The Global Catalogue of Microorganisms (GCM) 10K type strain sequencing project: providing services to taxonomists for standard genome sequencing and annotation.</title>
        <authorList>
            <consortium name="The Broad Institute Genomics Platform"/>
            <consortium name="The Broad Institute Genome Sequencing Center for Infectious Disease"/>
            <person name="Wu L."/>
            <person name="Ma J."/>
        </authorList>
    </citation>
    <scope>NUCLEOTIDE SEQUENCE [LARGE SCALE GENOMIC DNA]</scope>
    <source>
        <strain evidence="3">CGMCC 1.15399</strain>
    </source>
</reference>
<dbReference type="GO" id="GO:0032259">
    <property type="term" value="P:methylation"/>
    <property type="evidence" value="ECO:0007669"/>
    <property type="project" value="UniProtKB-KW"/>
</dbReference>
<dbReference type="PANTHER" id="PTHR43861">
    <property type="entry name" value="TRANS-ACONITATE 2-METHYLTRANSFERASE-RELATED"/>
    <property type="match status" value="1"/>
</dbReference>
<feature type="domain" description="Methyltransferase type 11" evidence="1">
    <location>
        <begin position="33"/>
        <end position="134"/>
    </location>
</feature>
<accession>A0ABW4GXL2</accession>
<dbReference type="CDD" id="cd02440">
    <property type="entry name" value="AdoMet_MTases"/>
    <property type="match status" value="1"/>
</dbReference>
<evidence type="ECO:0000313" key="2">
    <source>
        <dbReference type="EMBL" id="MFD1547134.1"/>
    </source>
</evidence>